<dbReference type="AlphaFoldDB" id="A0A0A2VRR7"/>
<organism evidence="2 3">
    <name type="scientific">Beauveria bassiana D1-5</name>
    <dbReference type="NCBI Taxonomy" id="1245745"/>
    <lineage>
        <taxon>Eukaryota</taxon>
        <taxon>Fungi</taxon>
        <taxon>Dikarya</taxon>
        <taxon>Ascomycota</taxon>
        <taxon>Pezizomycotina</taxon>
        <taxon>Sordariomycetes</taxon>
        <taxon>Hypocreomycetidae</taxon>
        <taxon>Hypocreales</taxon>
        <taxon>Cordycipitaceae</taxon>
        <taxon>Beauveria</taxon>
    </lineage>
</organism>
<evidence type="ECO:0000313" key="2">
    <source>
        <dbReference type="EMBL" id="KGQ03499.1"/>
    </source>
</evidence>
<dbReference type="eggNOG" id="KOG4323">
    <property type="taxonomic scope" value="Eukaryota"/>
</dbReference>
<name>A0A0A2VRR7_BEABA</name>
<comment type="caution">
    <text evidence="2">The sequence shown here is derived from an EMBL/GenBank/DDBJ whole genome shotgun (WGS) entry which is preliminary data.</text>
</comment>
<dbReference type="OrthoDB" id="5863171at2759"/>
<dbReference type="HOGENOM" id="CLU_731618_0_0_1"/>
<accession>A0A0A2VRR7</accession>
<feature type="region of interest" description="Disordered" evidence="1">
    <location>
        <begin position="72"/>
        <end position="91"/>
    </location>
</feature>
<dbReference type="STRING" id="1245745.A0A0A2VRR7"/>
<dbReference type="Proteomes" id="UP000030106">
    <property type="component" value="Unassembled WGS sequence"/>
</dbReference>
<proteinExistence type="predicted"/>
<gene>
    <name evidence="2" type="ORF">BBAD15_g11254</name>
</gene>
<evidence type="ECO:0000313" key="3">
    <source>
        <dbReference type="Proteomes" id="UP000030106"/>
    </source>
</evidence>
<sequence length="406" mass="44562">MGNAGEETSSLASAVNDAMEVDLAHTSTERNSFLVHPFTTEPGAQNQCTLPPHYRLPQFSTASSIIFSRIKGNDVAPRDSGEGGQSDTNKIHDASHDEFTLLLPESSYTSSAPPVEYVYANDDSFETASVDFNQQSIPFRPPYEPIEEVDAAADAPAAPNREETIEAQRQAWLRTLPEGVRPVKPELVGFSAGPEAPASALTSYFYNKPKTDLLSILSFCDQLEPQLLVDLLVSISKRHPKLPLFDAPDWQEKVLAQEAARAAAAQMRARAHQRPRHGHTLLNPRMRQKRKRVRKVLEISATATEAAAAAGKMVVLQEVESEDEELLPPTWPRAGEGLYAALPPEDQDTLYLADEGDDEAFSHFIVDGLVAVKGGHERLHDIADNTQQVLHSNGNEHPGLVHDEDD</sequence>
<protein>
    <submittedName>
        <fullName evidence="2">Uncharacterized protein</fullName>
    </submittedName>
</protein>
<evidence type="ECO:0000256" key="1">
    <source>
        <dbReference type="SAM" id="MobiDB-lite"/>
    </source>
</evidence>
<reference evidence="2 3" key="1">
    <citation type="submission" date="2012-10" db="EMBL/GenBank/DDBJ databases">
        <title>Genome sequencing and analysis of entomopathogenic fungi Beauveria bassiana D1-5.</title>
        <authorList>
            <person name="Li Q."/>
            <person name="Wang L."/>
            <person name="Zhang Z."/>
            <person name="Wang Q."/>
            <person name="Ren J."/>
            <person name="Wang M."/>
            <person name="Xu W."/>
            <person name="Wang J."/>
            <person name="Lu Y."/>
            <person name="Du Q."/>
            <person name="Sun Z."/>
        </authorList>
    </citation>
    <scope>NUCLEOTIDE SEQUENCE [LARGE SCALE GENOMIC DNA]</scope>
    <source>
        <strain evidence="2 3">D1-5</strain>
    </source>
</reference>
<dbReference type="EMBL" id="ANFO01001213">
    <property type="protein sequence ID" value="KGQ03499.1"/>
    <property type="molecule type" value="Genomic_DNA"/>
</dbReference>